<dbReference type="AlphaFoldDB" id="A0AA38CNF7"/>
<dbReference type="Proteomes" id="UP000824469">
    <property type="component" value="Unassembled WGS sequence"/>
</dbReference>
<evidence type="ECO:0000313" key="2">
    <source>
        <dbReference type="Proteomes" id="UP000824469"/>
    </source>
</evidence>
<feature type="non-terminal residue" evidence="1">
    <location>
        <position position="81"/>
    </location>
</feature>
<accession>A0AA38CNF7</accession>
<proteinExistence type="predicted"/>
<protein>
    <submittedName>
        <fullName evidence="1">Uncharacterized protein</fullName>
    </submittedName>
</protein>
<sequence length="81" mass="9178">STKPSVDKALQTIKSLIIGDNAKVEDRLLELLGKPYVETCLNEEESEEVHLEHACIEKEKVKIVYVINGEEMETLDLNHSK</sequence>
<dbReference type="EMBL" id="JAHRHJ020000008">
    <property type="protein sequence ID" value="KAH9303725.1"/>
    <property type="molecule type" value="Genomic_DNA"/>
</dbReference>
<feature type="non-terminal residue" evidence="1">
    <location>
        <position position="1"/>
    </location>
</feature>
<reference evidence="1 2" key="1">
    <citation type="journal article" date="2021" name="Nat. Plants">
        <title>The Taxus genome provides insights into paclitaxel biosynthesis.</title>
        <authorList>
            <person name="Xiong X."/>
            <person name="Gou J."/>
            <person name="Liao Q."/>
            <person name="Li Y."/>
            <person name="Zhou Q."/>
            <person name="Bi G."/>
            <person name="Li C."/>
            <person name="Du R."/>
            <person name="Wang X."/>
            <person name="Sun T."/>
            <person name="Guo L."/>
            <person name="Liang H."/>
            <person name="Lu P."/>
            <person name="Wu Y."/>
            <person name="Zhang Z."/>
            <person name="Ro D.K."/>
            <person name="Shang Y."/>
            <person name="Huang S."/>
            <person name="Yan J."/>
        </authorList>
    </citation>
    <scope>NUCLEOTIDE SEQUENCE [LARGE SCALE GENOMIC DNA]</scope>
    <source>
        <strain evidence="1">Ta-2019</strain>
    </source>
</reference>
<name>A0AA38CNF7_TAXCH</name>
<gene>
    <name evidence="1" type="ORF">KI387_008129</name>
</gene>
<comment type="caution">
    <text evidence="1">The sequence shown here is derived from an EMBL/GenBank/DDBJ whole genome shotgun (WGS) entry which is preliminary data.</text>
</comment>
<keyword evidence="2" id="KW-1185">Reference proteome</keyword>
<evidence type="ECO:0000313" key="1">
    <source>
        <dbReference type="EMBL" id="KAH9303725.1"/>
    </source>
</evidence>
<organism evidence="1 2">
    <name type="scientific">Taxus chinensis</name>
    <name type="common">Chinese yew</name>
    <name type="synonym">Taxus wallichiana var. chinensis</name>
    <dbReference type="NCBI Taxonomy" id="29808"/>
    <lineage>
        <taxon>Eukaryota</taxon>
        <taxon>Viridiplantae</taxon>
        <taxon>Streptophyta</taxon>
        <taxon>Embryophyta</taxon>
        <taxon>Tracheophyta</taxon>
        <taxon>Spermatophyta</taxon>
        <taxon>Pinopsida</taxon>
        <taxon>Pinidae</taxon>
        <taxon>Conifers II</taxon>
        <taxon>Cupressales</taxon>
        <taxon>Taxaceae</taxon>
        <taxon>Taxus</taxon>
    </lineage>
</organism>